<sequence>MTKKTIEANEDFHLALLTLRNTPDNLPILEKNLEPHVINEKFYHSKLNTNSEKSKKYYNSKGTIKVRKDFEPGTLVRFQEKPKSSWQLGQIESKIRDRTYKILKQEGRYIIRNSLYIRNTDETVDNNFEVKQDNKTDYVYEPDSENNDVSGSDNDEHESDVSSSDESDIPEVTNENIRLKRQAKVPIKI</sequence>
<evidence type="ECO:0000256" key="1">
    <source>
        <dbReference type="SAM" id="MobiDB-lite"/>
    </source>
</evidence>
<evidence type="ECO:0000313" key="3">
    <source>
        <dbReference type="Proteomes" id="UP001516400"/>
    </source>
</evidence>
<proteinExistence type="predicted"/>
<accession>A0ABD2N5D9</accession>
<feature type="compositionally biased region" description="Acidic residues" evidence="1">
    <location>
        <begin position="153"/>
        <end position="169"/>
    </location>
</feature>
<feature type="region of interest" description="Disordered" evidence="1">
    <location>
        <begin position="132"/>
        <end position="189"/>
    </location>
</feature>
<evidence type="ECO:0000313" key="2">
    <source>
        <dbReference type="EMBL" id="KAL3273946.1"/>
    </source>
</evidence>
<comment type="caution">
    <text evidence="2">The sequence shown here is derived from an EMBL/GenBank/DDBJ whole genome shotgun (WGS) entry which is preliminary data.</text>
</comment>
<dbReference type="Proteomes" id="UP001516400">
    <property type="component" value="Unassembled WGS sequence"/>
</dbReference>
<dbReference type="EMBL" id="JABFTP020000062">
    <property type="protein sequence ID" value="KAL3273946.1"/>
    <property type="molecule type" value="Genomic_DNA"/>
</dbReference>
<keyword evidence="3" id="KW-1185">Reference proteome</keyword>
<gene>
    <name evidence="2" type="ORF">HHI36_015369</name>
</gene>
<organism evidence="2 3">
    <name type="scientific">Cryptolaemus montrouzieri</name>
    <dbReference type="NCBI Taxonomy" id="559131"/>
    <lineage>
        <taxon>Eukaryota</taxon>
        <taxon>Metazoa</taxon>
        <taxon>Ecdysozoa</taxon>
        <taxon>Arthropoda</taxon>
        <taxon>Hexapoda</taxon>
        <taxon>Insecta</taxon>
        <taxon>Pterygota</taxon>
        <taxon>Neoptera</taxon>
        <taxon>Endopterygota</taxon>
        <taxon>Coleoptera</taxon>
        <taxon>Polyphaga</taxon>
        <taxon>Cucujiformia</taxon>
        <taxon>Coccinelloidea</taxon>
        <taxon>Coccinellidae</taxon>
        <taxon>Scymninae</taxon>
        <taxon>Scymnini</taxon>
        <taxon>Cryptolaemus</taxon>
    </lineage>
</organism>
<reference evidence="2 3" key="1">
    <citation type="journal article" date="2021" name="BMC Biol.">
        <title>Horizontally acquired antibacterial genes associated with adaptive radiation of ladybird beetles.</title>
        <authorList>
            <person name="Li H.S."/>
            <person name="Tang X.F."/>
            <person name="Huang Y.H."/>
            <person name="Xu Z.Y."/>
            <person name="Chen M.L."/>
            <person name="Du X.Y."/>
            <person name="Qiu B.Y."/>
            <person name="Chen P.T."/>
            <person name="Zhang W."/>
            <person name="Slipinski A."/>
            <person name="Escalona H.E."/>
            <person name="Waterhouse R.M."/>
            <person name="Zwick A."/>
            <person name="Pang H."/>
        </authorList>
    </citation>
    <scope>NUCLEOTIDE SEQUENCE [LARGE SCALE GENOMIC DNA]</scope>
    <source>
        <strain evidence="2">SYSU2018</strain>
    </source>
</reference>
<dbReference type="AlphaFoldDB" id="A0ABD2N5D9"/>
<name>A0ABD2N5D9_9CUCU</name>
<protein>
    <submittedName>
        <fullName evidence="2">Uncharacterized protein</fullName>
    </submittedName>
</protein>